<dbReference type="Proteomes" id="UP000026962">
    <property type="component" value="Chromosome 1"/>
</dbReference>
<evidence type="ECO:0000313" key="2">
    <source>
        <dbReference type="Proteomes" id="UP000026962"/>
    </source>
</evidence>
<keyword evidence="2" id="KW-1185">Reference proteome</keyword>
<sequence>MEEWAKNAHMKAVSNLSDQIWGKRDSGQVDTSQMEEWAKNAHMKAVSNLSDQIWGKRDSGQVS</sequence>
<protein>
    <submittedName>
        <fullName evidence="1">Uncharacterized protein</fullName>
    </submittedName>
</protein>
<evidence type="ECO:0000313" key="1">
    <source>
        <dbReference type="EnsemblPlants" id="OPUNC01G03840.1"/>
    </source>
</evidence>
<accession>A0A0E0JEF6</accession>
<name>A0A0E0JEF6_ORYPU</name>
<dbReference type="AlphaFoldDB" id="A0A0E0JEF6"/>
<dbReference type="Gramene" id="OPUNC01G03840.1">
    <property type="protein sequence ID" value="OPUNC01G03840.1"/>
    <property type="gene ID" value="OPUNC01G03840"/>
</dbReference>
<reference evidence="1" key="1">
    <citation type="submission" date="2015-04" db="UniProtKB">
        <authorList>
            <consortium name="EnsemblPlants"/>
        </authorList>
    </citation>
    <scope>IDENTIFICATION</scope>
</reference>
<reference evidence="1" key="2">
    <citation type="submission" date="2018-05" db="EMBL/GenBank/DDBJ databases">
        <title>OpunRS2 (Oryza punctata Reference Sequence Version 2).</title>
        <authorList>
            <person name="Zhang J."/>
            <person name="Kudrna D."/>
            <person name="Lee S."/>
            <person name="Talag J."/>
            <person name="Welchert J."/>
            <person name="Wing R.A."/>
        </authorList>
    </citation>
    <scope>NUCLEOTIDE SEQUENCE [LARGE SCALE GENOMIC DNA]</scope>
</reference>
<organism evidence="1">
    <name type="scientific">Oryza punctata</name>
    <name type="common">Red rice</name>
    <dbReference type="NCBI Taxonomy" id="4537"/>
    <lineage>
        <taxon>Eukaryota</taxon>
        <taxon>Viridiplantae</taxon>
        <taxon>Streptophyta</taxon>
        <taxon>Embryophyta</taxon>
        <taxon>Tracheophyta</taxon>
        <taxon>Spermatophyta</taxon>
        <taxon>Magnoliopsida</taxon>
        <taxon>Liliopsida</taxon>
        <taxon>Poales</taxon>
        <taxon>Poaceae</taxon>
        <taxon>BOP clade</taxon>
        <taxon>Oryzoideae</taxon>
        <taxon>Oryzeae</taxon>
        <taxon>Oryzinae</taxon>
        <taxon>Oryza</taxon>
    </lineage>
</organism>
<dbReference type="EnsemblPlants" id="OPUNC01G03840.1">
    <property type="protein sequence ID" value="OPUNC01G03840.1"/>
    <property type="gene ID" value="OPUNC01G03840"/>
</dbReference>
<proteinExistence type="predicted"/>
<dbReference type="HOGENOM" id="CLU_2889730_0_0_1"/>